<organism evidence="2 3">
    <name type="scientific">Clostridium butyricum</name>
    <dbReference type="NCBI Taxonomy" id="1492"/>
    <lineage>
        <taxon>Bacteria</taxon>
        <taxon>Bacillati</taxon>
        <taxon>Bacillota</taxon>
        <taxon>Clostridia</taxon>
        <taxon>Eubacteriales</taxon>
        <taxon>Clostridiaceae</taxon>
        <taxon>Clostridium</taxon>
    </lineage>
</organism>
<dbReference type="AlphaFoldDB" id="A0A512TBD6"/>
<dbReference type="EMBL" id="BKBC01000047">
    <property type="protein sequence ID" value="GEQ22408.1"/>
    <property type="molecule type" value="Genomic_DNA"/>
</dbReference>
<protein>
    <submittedName>
        <fullName evidence="2">Uncharacterized protein</fullName>
    </submittedName>
</protein>
<gene>
    <name evidence="2" type="ORF">CBU02nite_29140</name>
</gene>
<comment type="caution">
    <text evidence="2">The sequence shown here is derived from an EMBL/GenBank/DDBJ whole genome shotgun (WGS) entry which is preliminary data.</text>
</comment>
<feature type="region of interest" description="Disordered" evidence="1">
    <location>
        <begin position="1"/>
        <end position="47"/>
    </location>
</feature>
<dbReference type="GeneID" id="92944296"/>
<dbReference type="RefSeq" id="WP_002580187.1">
    <property type="nucleotide sequence ID" value="NZ_AP019716.1"/>
</dbReference>
<feature type="compositionally biased region" description="Basic and acidic residues" evidence="1">
    <location>
        <begin position="23"/>
        <end position="32"/>
    </location>
</feature>
<evidence type="ECO:0000256" key="1">
    <source>
        <dbReference type="SAM" id="MobiDB-lite"/>
    </source>
</evidence>
<dbReference type="Proteomes" id="UP000321089">
    <property type="component" value="Unassembled WGS sequence"/>
</dbReference>
<feature type="compositionally biased region" description="Polar residues" evidence="1">
    <location>
        <begin position="10"/>
        <end position="22"/>
    </location>
</feature>
<name>A0A512TBD6_CLOBU</name>
<evidence type="ECO:0000313" key="2">
    <source>
        <dbReference type="EMBL" id="GEQ22408.1"/>
    </source>
</evidence>
<proteinExistence type="predicted"/>
<sequence>MSKSKKEKLIQTSGDFSQSKVKSYSEREDLKSKNPVSRGKDITFNQL</sequence>
<reference evidence="2 3" key="1">
    <citation type="submission" date="2019-07" db="EMBL/GenBank/DDBJ databases">
        <title>Whole genome shotgun sequence of Clostridium butyricum NBRC 3858.</title>
        <authorList>
            <person name="Hosoyama A."/>
            <person name="Uohara A."/>
            <person name="Ohji S."/>
            <person name="Ichikawa N."/>
        </authorList>
    </citation>
    <scope>NUCLEOTIDE SEQUENCE [LARGE SCALE GENOMIC DNA]</scope>
    <source>
        <strain evidence="2 3">NBRC 3858</strain>
    </source>
</reference>
<accession>A0A512TBD6</accession>
<evidence type="ECO:0000313" key="3">
    <source>
        <dbReference type="Proteomes" id="UP000321089"/>
    </source>
</evidence>